<feature type="compositionally biased region" description="Low complexity" evidence="1">
    <location>
        <begin position="62"/>
        <end position="78"/>
    </location>
</feature>
<name>A0AAP0JUF9_9MAGN</name>
<reference evidence="2 3" key="1">
    <citation type="submission" date="2024-01" db="EMBL/GenBank/DDBJ databases">
        <title>Genome assemblies of Stephania.</title>
        <authorList>
            <person name="Yang L."/>
        </authorList>
    </citation>
    <scope>NUCLEOTIDE SEQUENCE [LARGE SCALE GENOMIC DNA]</scope>
    <source>
        <strain evidence="2">JXDWG</strain>
        <tissue evidence="2">Leaf</tissue>
    </source>
</reference>
<comment type="caution">
    <text evidence="2">The sequence shown here is derived from an EMBL/GenBank/DDBJ whole genome shotgun (WGS) entry which is preliminary data.</text>
</comment>
<keyword evidence="3" id="KW-1185">Reference proteome</keyword>
<dbReference type="Proteomes" id="UP001419268">
    <property type="component" value="Unassembled WGS sequence"/>
</dbReference>
<feature type="region of interest" description="Disordered" evidence="1">
    <location>
        <begin position="20"/>
        <end position="39"/>
    </location>
</feature>
<gene>
    <name evidence="2" type="ORF">Scep_010132</name>
</gene>
<evidence type="ECO:0000313" key="3">
    <source>
        <dbReference type="Proteomes" id="UP001419268"/>
    </source>
</evidence>
<accession>A0AAP0JUF9</accession>
<organism evidence="2 3">
    <name type="scientific">Stephania cephalantha</name>
    <dbReference type="NCBI Taxonomy" id="152367"/>
    <lineage>
        <taxon>Eukaryota</taxon>
        <taxon>Viridiplantae</taxon>
        <taxon>Streptophyta</taxon>
        <taxon>Embryophyta</taxon>
        <taxon>Tracheophyta</taxon>
        <taxon>Spermatophyta</taxon>
        <taxon>Magnoliopsida</taxon>
        <taxon>Ranunculales</taxon>
        <taxon>Menispermaceae</taxon>
        <taxon>Menispermoideae</taxon>
        <taxon>Cissampelideae</taxon>
        <taxon>Stephania</taxon>
    </lineage>
</organism>
<feature type="compositionally biased region" description="Basic and acidic residues" evidence="1">
    <location>
        <begin position="46"/>
        <end position="61"/>
    </location>
</feature>
<dbReference type="AlphaFoldDB" id="A0AAP0JUF9"/>
<dbReference type="EMBL" id="JBBNAG010000004">
    <property type="protein sequence ID" value="KAK9140451.1"/>
    <property type="molecule type" value="Genomic_DNA"/>
</dbReference>
<evidence type="ECO:0000313" key="2">
    <source>
        <dbReference type="EMBL" id="KAK9140451.1"/>
    </source>
</evidence>
<sequence length="78" mass="8660">MWCTLSDRVVAESESPDLAYGSSDLVLNLPDPPRSVTPEKFLPDLLRWKPTEPLPEGRRIPSSESVPGSRSSPQRSQI</sequence>
<proteinExistence type="predicted"/>
<protein>
    <submittedName>
        <fullName evidence="2">Uncharacterized protein</fullName>
    </submittedName>
</protein>
<feature type="region of interest" description="Disordered" evidence="1">
    <location>
        <begin position="44"/>
        <end position="78"/>
    </location>
</feature>
<evidence type="ECO:0000256" key="1">
    <source>
        <dbReference type="SAM" id="MobiDB-lite"/>
    </source>
</evidence>